<dbReference type="AlphaFoldDB" id="A0A024QHP7"/>
<reference evidence="1 2" key="1">
    <citation type="submission" date="2014-03" db="EMBL/GenBank/DDBJ databases">
        <authorList>
            <person name="Urmite Genomes U."/>
        </authorList>
    </citation>
    <scope>NUCLEOTIDE SEQUENCE [LARGE SCALE GENOMIC DNA]</scope>
    <source>
        <strain evidence="1 2">Vm-5</strain>
    </source>
</reference>
<dbReference type="Proteomes" id="UP000028875">
    <property type="component" value="Unassembled WGS sequence"/>
</dbReference>
<comment type="caution">
    <text evidence="1">The sequence shown here is derived from an EMBL/GenBank/DDBJ whole genome shotgun (WGS) entry which is preliminary data.</text>
</comment>
<proteinExistence type="predicted"/>
<organism evidence="1 2">
    <name type="scientific">Virgibacillus massiliensis</name>
    <dbReference type="NCBI Taxonomy" id="1462526"/>
    <lineage>
        <taxon>Bacteria</taxon>
        <taxon>Bacillati</taxon>
        <taxon>Bacillota</taxon>
        <taxon>Bacilli</taxon>
        <taxon>Bacillales</taxon>
        <taxon>Bacillaceae</taxon>
        <taxon>Virgibacillus</taxon>
    </lineage>
</organism>
<evidence type="ECO:0000313" key="1">
    <source>
        <dbReference type="EMBL" id="CDQ41782.1"/>
    </source>
</evidence>
<dbReference type="OrthoDB" id="2973969at2"/>
<sequence>MDNVQDLACYFVVNITNKTLQHGKRIESACTAIEKLLVKGWTVDLIKLELDAFKRSYPSVLNNIYHIEEIMNEKVPPHNLIEPDVFYYHNRLRETAPPSRLRFNKETREYECHTEAFFLEMKKLFTLEDLLAYWYESNKQNYNENTMKQDKGRFKHLLGFYDIDEILFMIDIAQEKRQEMKLRALTNAFHIEKYIDDARDAIKAKRNIHQMQGINHVIPRKVANGYEQY</sequence>
<protein>
    <submittedName>
        <fullName evidence="1">Uncharacterized protein</fullName>
    </submittedName>
</protein>
<accession>A0A024QHP7</accession>
<keyword evidence="2" id="KW-1185">Reference proteome</keyword>
<dbReference type="RefSeq" id="WP_038246608.1">
    <property type="nucleotide sequence ID" value="NZ_BNER01000008.1"/>
</dbReference>
<reference evidence="2" key="2">
    <citation type="submission" date="2014-05" db="EMBL/GenBank/DDBJ databases">
        <title>Draft genome sequence of Virgibacillus massiliensis Vm-5.</title>
        <authorList>
            <person name="Khelaifia S."/>
            <person name="Croce O."/>
            <person name="Lagier J.C."/>
            <person name="Raoult D."/>
        </authorList>
    </citation>
    <scope>NUCLEOTIDE SEQUENCE [LARGE SCALE GENOMIC DNA]</scope>
    <source>
        <strain evidence="2">Vm-5</strain>
    </source>
</reference>
<name>A0A024QHP7_9BACI</name>
<gene>
    <name evidence="1" type="ORF">BN990_04159</name>
</gene>
<evidence type="ECO:0000313" key="2">
    <source>
        <dbReference type="Proteomes" id="UP000028875"/>
    </source>
</evidence>
<dbReference type="EMBL" id="CCDP010000003">
    <property type="protein sequence ID" value="CDQ41782.1"/>
    <property type="molecule type" value="Genomic_DNA"/>
</dbReference>
<dbReference type="STRING" id="1462526.BN990_04159"/>